<evidence type="ECO:0000313" key="1">
    <source>
        <dbReference type="EMBL" id="KAI3704625.1"/>
    </source>
</evidence>
<name>A0ACB9A4U7_9ASTR</name>
<dbReference type="EMBL" id="CM042042">
    <property type="protein sequence ID" value="KAI3704625.1"/>
    <property type="molecule type" value="Genomic_DNA"/>
</dbReference>
<sequence length="215" mass="24132">MAAYAMIITDPLIFSPLYNLNRSIEEGGTAAFKTFGVSTWDLFCGNPQANKGFNDGMACLTRIDMDAIMSCYDFGSLEGTLVDVGGGVGVALSEKQDIHILKVLTLTSLMLFHMHQHMKELHMLEVTCLQTFPREIHSLSRNGKVIIVDIVLSQEGDDVFDEARISMDMLMLTYFDGAKERTEVDWKRILEEAGFHRYNIIKIPVPVSIVEAYIE</sequence>
<comment type="caution">
    <text evidence="1">The sequence shown here is derived from an EMBL/GenBank/DDBJ whole genome shotgun (WGS) entry which is preliminary data.</text>
</comment>
<proteinExistence type="predicted"/>
<reference evidence="1 2" key="2">
    <citation type="journal article" date="2022" name="Mol. Ecol. Resour.">
        <title>The genomes of chicory, endive, great burdock and yacon provide insights into Asteraceae paleo-polyploidization history and plant inulin production.</title>
        <authorList>
            <person name="Fan W."/>
            <person name="Wang S."/>
            <person name="Wang H."/>
            <person name="Wang A."/>
            <person name="Jiang F."/>
            <person name="Liu H."/>
            <person name="Zhao H."/>
            <person name="Xu D."/>
            <person name="Zhang Y."/>
        </authorList>
    </citation>
    <scope>NUCLEOTIDE SEQUENCE [LARGE SCALE GENOMIC DNA]</scope>
    <source>
        <strain evidence="2">cv. Yunnan</strain>
        <tissue evidence="1">Leaves</tissue>
    </source>
</reference>
<protein>
    <submittedName>
        <fullName evidence="1">Uncharacterized protein</fullName>
    </submittedName>
</protein>
<keyword evidence="2" id="KW-1185">Reference proteome</keyword>
<accession>A0ACB9A4U7</accession>
<dbReference type="Proteomes" id="UP001056120">
    <property type="component" value="Linkage Group LG25"/>
</dbReference>
<reference evidence="2" key="1">
    <citation type="journal article" date="2022" name="Mol. Ecol. Resour.">
        <title>The genomes of chicory, endive, great burdock and yacon provide insights into Asteraceae palaeo-polyploidization history and plant inulin production.</title>
        <authorList>
            <person name="Fan W."/>
            <person name="Wang S."/>
            <person name="Wang H."/>
            <person name="Wang A."/>
            <person name="Jiang F."/>
            <person name="Liu H."/>
            <person name="Zhao H."/>
            <person name="Xu D."/>
            <person name="Zhang Y."/>
        </authorList>
    </citation>
    <scope>NUCLEOTIDE SEQUENCE [LARGE SCALE GENOMIC DNA]</scope>
    <source>
        <strain evidence="2">cv. Yunnan</strain>
    </source>
</reference>
<organism evidence="1 2">
    <name type="scientific">Smallanthus sonchifolius</name>
    <dbReference type="NCBI Taxonomy" id="185202"/>
    <lineage>
        <taxon>Eukaryota</taxon>
        <taxon>Viridiplantae</taxon>
        <taxon>Streptophyta</taxon>
        <taxon>Embryophyta</taxon>
        <taxon>Tracheophyta</taxon>
        <taxon>Spermatophyta</taxon>
        <taxon>Magnoliopsida</taxon>
        <taxon>eudicotyledons</taxon>
        <taxon>Gunneridae</taxon>
        <taxon>Pentapetalae</taxon>
        <taxon>asterids</taxon>
        <taxon>campanulids</taxon>
        <taxon>Asterales</taxon>
        <taxon>Asteraceae</taxon>
        <taxon>Asteroideae</taxon>
        <taxon>Heliantheae alliance</taxon>
        <taxon>Millerieae</taxon>
        <taxon>Smallanthus</taxon>
    </lineage>
</organism>
<gene>
    <name evidence="1" type="ORF">L1987_74851</name>
</gene>
<evidence type="ECO:0000313" key="2">
    <source>
        <dbReference type="Proteomes" id="UP001056120"/>
    </source>
</evidence>